<name>A0ABD1ZVA2_VESSQ</name>
<dbReference type="EMBL" id="JAUDFV010000174">
    <property type="protein sequence ID" value="KAL2711425.1"/>
    <property type="molecule type" value="Genomic_DNA"/>
</dbReference>
<reference evidence="2 3" key="1">
    <citation type="journal article" date="2024" name="Ann. Entomol. Soc. Am.">
        <title>Genomic analyses of the southern and eastern yellowjacket wasps (Hymenoptera: Vespidae) reveal evolutionary signatures of social life.</title>
        <authorList>
            <person name="Catto M.A."/>
            <person name="Caine P.B."/>
            <person name="Orr S.E."/>
            <person name="Hunt B.G."/>
            <person name="Goodisman M.A.D."/>
        </authorList>
    </citation>
    <scope>NUCLEOTIDE SEQUENCE [LARGE SCALE GENOMIC DNA]</scope>
    <source>
        <strain evidence="2">233</strain>
        <tissue evidence="2">Head and thorax</tissue>
    </source>
</reference>
<feature type="region of interest" description="Disordered" evidence="1">
    <location>
        <begin position="1"/>
        <end position="28"/>
    </location>
</feature>
<protein>
    <submittedName>
        <fullName evidence="2">Uncharacterized protein</fullName>
    </submittedName>
</protein>
<organism evidence="2 3">
    <name type="scientific">Vespula squamosa</name>
    <name type="common">Southern yellow jacket</name>
    <name type="synonym">Wasp</name>
    <dbReference type="NCBI Taxonomy" id="30214"/>
    <lineage>
        <taxon>Eukaryota</taxon>
        <taxon>Metazoa</taxon>
        <taxon>Ecdysozoa</taxon>
        <taxon>Arthropoda</taxon>
        <taxon>Hexapoda</taxon>
        <taxon>Insecta</taxon>
        <taxon>Pterygota</taxon>
        <taxon>Neoptera</taxon>
        <taxon>Endopterygota</taxon>
        <taxon>Hymenoptera</taxon>
        <taxon>Apocrita</taxon>
        <taxon>Aculeata</taxon>
        <taxon>Vespoidea</taxon>
        <taxon>Vespidae</taxon>
        <taxon>Vespinae</taxon>
        <taxon>Vespula</taxon>
    </lineage>
</organism>
<accession>A0ABD1ZVA2</accession>
<comment type="caution">
    <text evidence="2">The sequence shown here is derived from an EMBL/GenBank/DDBJ whole genome shotgun (WGS) entry which is preliminary data.</text>
</comment>
<evidence type="ECO:0000313" key="2">
    <source>
        <dbReference type="EMBL" id="KAL2711425.1"/>
    </source>
</evidence>
<evidence type="ECO:0000313" key="3">
    <source>
        <dbReference type="Proteomes" id="UP001607302"/>
    </source>
</evidence>
<evidence type="ECO:0000256" key="1">
    <source>
        <dbReference type="SAM" id="MobiDB-lite"/>
    </source>
</evidence>
<proteinExistence type="predicted"/>
<gene>
    <name evidence="2" type="ORF">V1478_018926</name>
</gene>
<dbReference type="Proteomes" id="UP001607302">
    <property type="component" value="Unassembled WGS sequence"/>
</dbReference>
<dbReference type="AlphaFoldDB" id="A0ABD1ZVA2"/>
<feature type="compositionally biased region" description="Basic residues" evidence="1">
    <location>
        <begin position="11"/>
        <end position="22"/>
    </location>
</feature>
<sequence>MAVGRIGPQRAVRRRMRRPNKKHVAEENVSRSPFFSTLKSGRRSREEKIKINRNALSVLRPNGNLDGTG</sequence>
<keyword evidence="3" id="KW-1185">Reference proteome</keyword>